<feature type="region of interest" description="Disordered" evidence="1">
    <location>
        <begin position="221"/>
        <end position="263"/>
    </location>
</feature>
<keyword evidence="3" id="KW-1185">Reference proteome</keyword>
<evidence type="ECO:0000256" key="1">
    <source>
        <dbReference type="SAM" id="MobiDB-lite"/>
    </source>
</evidence>
<evidence type="ECO:0000313" key="3">
    <source>
        <dbReference type="Proteomes" id="UP001057375"/>
    </source>
</evidence>
<sequence length="263" mass="29770">MQNNSYLAHEAYMYYPVAIASSFFSKPLFSRSKLLYTLQILLRLPEWNGSFPIHSFSPYLFLSSLSMAIQGLDSHASISLISHILSQTISEYPATKTPTTSKYVWRNHPYLILMHINAELAKGADSSILKRNSHKSQSKIFTSKLNNILNRIIKRKIIHESRFHSTSHEDKRQLPPISSPSFSHSPRSHQSLLSPTHNVHESASSFFPSYGQYCQSLSPDPQQMVYGYSSAPKSPKSTSSPSAYSSFDSDDDSIEIPSHKWRP</sequence>
<comment type="caution">
    <text evidence="2">The sequence shown here is derived from an EMBL/GenBank/DDBJ whole genome shotgun (WGS) entry which is preliminary data.</text>
</comment>
<accession>A0ABQ5JRW4</accession>
<dbReference type="EMBL" id="BQXS01011622">
    <property type="protein sequence ID" value="GKT14800.1"/>
    <property type="molecule type" value="Genomic_DNA"/>
</dbReference>
<evidence type="ECO:0008006" key="4">
    <source>
        <dbReference type="Google" id="ProtNLM"/>
    </source>
</evidence>
<gene>
    <name evidence="2" type="ORF">ADUPG1_010561</name>
</gene>
<evidence type="ECO:0000313" key="2">
    <source>
        <dbReference type="EMBL" id="GKT14800.1"/>
    </source>
</evidence>
<feature type="compositionally biased region" description="Basic and acidic residues" evidence="1">
    <location>
        <begin position="163"/>
        <end position="173"/>
    </location>
</feature>
<reference evidence="2" key="1">
    <citation type="submission" date="2022-03" db="EMBL/GenBank/DDBJ databases">
        <title>Draft genome sequence of Aduncisulcus paluster, a free-living microaerophilic Fornicata.</title>
        <authorList>
            <person name="Yuyama I."/>
            <person name="Kume K."/>
            <person name="Tamura T."/>
            <person name="Inagaki Y."/>
            <person name="Hashimoto T."/>
        </authorList>
    </citation>
    <scope>NUCLEOTIDE SEQUENCE</scope>
    <source>
        <strain evidence="2">NY0171</strain>
    </source>
</reference>
<proteinExistence type="predicted"/>
<name>A0ABQ5JRW4_9EUKA</name>
<feature type="compositionally biased region" description="Low complexity" evidence="1">
    <location>
        <begin position="228"/>
        <end position="247"/>
    </location>
</feature>
<organism evidence="2 3">
    <name type="scientific">Aduncisulcus paluster</name>
    <dbReference type="NCBI Taxonomy" id="2918883"/>
    <lineage>
        <taxon>Eukaryota</taxon>
        <taxon>Metamonada</taxon>
        <taxon>Carpediemonas-like organisms</taxon>
        <taxon>Aduncisulcus</taxon>
    </lineage>
</organism>
<feature type="region of interest" description="Disordered" evidence="1">
    <location>
        <begin position="163"/>
        <end position="195"/>
    </location>
</feature>
<protein>
    <recommendedName>
        <fullName evidence="4">Maturase K</fullName>
    </recommendedName>
</protein>
<feature type="non-terminal residue" evidence="2">
    <location>
        <position position="263"/>
    </location>
</feature>
<dbReference type="Proteomes" id="UP001057375">
    <property type="component" value="Unassembled WGS sequence"/>
</dbReference>
<feature type="compositionally biased region" description="Low complexity" evidence="1">
    <location>
        <begin position="175"/>
        <end position="191"/>
    </location>
</feature>